<evidence type="ECO:0000256" key="2">
    <source>
        <dbReference type="ARBA" id="ARBA00022797"/>
    </source>
</evidence>
<dbReference type="PRINTS" id="PR00412">
    <property type="entry name" value="EPOXHYDRLASE"/>
</dbReference>
<dbReference type="GO" id="GO:0097176">
    <property type="term" value="P:epoxide metabolic process"/>
    <property type="evidence" value="ECO:0007669"/>
    <property type="project" value="TreeGrafter"/>
</dbReference>
<organism evidence="6 7">
    <name type="scientific">Streptomyces rubellomurinus (strain ATCC 31215)</name>
    <dbReference type="NCBI Taxonomy" id="359131"/>
    <lineage>
        <taxon>Bacteria</taxon>
        <taxon>Bacillati</taxon>
        <taxon>Actinomycetota</taxon>
        <taxon>Actinomycetes</taxon>
        <taxon>Kitasatosporales</taxon>
        <taxon>Streptomycetaceae</taxon>
        <taxon>Streptomyces</taxon>
    </lineage>
</organism>
<dbReference type="InterPro" id="IPR010497">
    <property type="entry name" value="Epoxide_hydro_N"/>
</dbReference>
<sequence length="401" mass="45074">MTTPPDETIRPFRIDVPDEDLDDLNRRLDRTRWPDELPGVGWQYGVPRDHLKELVHHWRHGYDWRAAEARLNEWPQFMTTIDGADVHFAHIRSPEPDATPLLVTHGWPGSIVEFEHIVGPLTDPAAHGGERADAFHLVLPSIPGFGFSGPTRDQGWEYRRVAAAFAELMRRLGYPRYGVQGGDWGSAVSRELGRTRPESVIGVHLNLIPGAAAAAEPTEDELAALGPAERERTLASWERTKAWNRDKQGYADIQSTRPQTLAYALTDSPVGQLAWIAEKFHEWADTRDRPAGAVDRDHLLTNVMVYWLTGTAGSSARIYYERAHADYWGAPPEPSGAPTAFAAFPQENFLVLRHVAERSNNIVRWTEFDRGGHFAAMEEPELLVGDIRAFFRDLESVTLSP</sequence>
<dbReference type="OrthoDB" id="4654311at2"/>
<dbReference type="InterPro" id="IPR029058">
    <property type="entry name" value="AB_hydrolase_fold"/>
</dbReference>
<proteinExistence type="inferred from homology"/>
<dbReference type="InterPro" id="IPR016292">
    <property type="entry name" value="Epoxide_hydrolase"/>
</dbReference>
<feature type="active site" description="Proton acceptor" evidence="4">
    <location>
        <position position="373"/>
    </location>
</feature>
<protein>
    <submittedName>
        <fullName evidence="6">Epoxide hydrolase</fullName>
    </submittedName>
</protein>
<comment type="similarity">
    <text evidence="1">Belongs to the peptidase S33 family.</text>
</comment>
<dbReference type="Gene3D" id="3.40.50.1820">
    <property type="entry name" value="alpha/beta hydrolase"/>
    <property type="match status" value="1"/>
</dbReference>
<dbReference type="Pfam" id="PF06441">
    <property type="entry name" value="EHN"/>
    <property type="match status" value="1"/>
</dbReference>
<dbReference type="PANTHER" id="PTHR21661:SF35">
    <property type="entry name" value="EPOXIDE HYDROLASE"/>
    <property type="match status" value="1"/>
</dbReference>
<dbReference type="PATRIC" id="fig|359131.3.peg.5239"/>
<dbReference type="SUPFAM" id="SSF53474">
    <property type="entry name" value="alpha/beta-Hydrolases"/>
    <property type="match status" value="1"/>
</dbReference>
<feature type="active site" description="Proton donor" evidence="4">
    <location>
        <position position="319"/>
    </location>
</feature>
<dbReference type="PIRSF" id="PIRSF001112">
    <property type="entry name" value="Epoxide_hydrolase"/>
    <property type="match status" value="1"/>
</dbReference>
<evidence type="ECO:0000259" key="5">
    <source>
        <dbReference type="Pfam" id="PF06441"/>
    </source>
</evidence>
<evidence type="ECO:0000256" key="4">
    <source>
        <dbReference type="PIRSR" id="PIRSR001112-1"/>
    </source>
</evidence>
<gene>
    <name evidence="6" type="ORF">VM95_21860</name>
</gene>
<comment type="caution">
    <text evidence="6">The sequence shown here is derived from an EMBL/GenBank/DDBJ whole genome shotgun (WGS) entry which is preliminary data.</text>
</comment>
<dbReference type="RefSeq" id="WP_045699506.1">
    <property type="nucleotide sequence ID" value="NZ_JZKH01000046.1"/>
</dbReference>
<evidence type="ECO:0000313" key="7">
    <source>
        <dbReference type="Proteomes" id="UP000033699"/>
    </source>
</evidence>
<dbReference type="EMBL" id="JZKH01000046">
    <property type="protein sequence ID" value="KJS60289.1"/>
    <property type="molecule type" value="Genomic_DNA"/>
</dbReference>
<keyword evidence="3 6" id="KW-0378">Hydrolase</keyword>
<keyword evidence="2" id="KW-0058">Aromatic hydrocarbons catabolism</keyword>
<keyword evidence="7" id="KW-1185">Reference proteome</keyword>
<reference evidence="6 7" key="1">
    <citation type="submission" date="2015-02" db="EMBL/GenBank/DDBJ databases">
        <authorList>
            <person name="Ju K.-S."/>
            <person name="Doroghazi J.R."/>
            <person name="Metcalf W."/>
        </authorList>
    </citation>
    <scope>NUCLEOTIDE SEQUENCE [LARGE SCALE GENOMIC DNA]</scope>
    <source>
        <strain evidence="6 7">ATCC 31215</strain>
    </source>
</reference>
<feature type="domain" description="Epoxide hydrolase N-terminal" evidence="5">
    <location>
        <begin position="9"/>
        <end position="114"/>
    </location>
</feature>
<dbReference type="GO" id="GO:0004301">
    <property type="term" value="F:epoxide hydrolase activity"/>
    <property type="evidence" value="ECO:0007669"/>
    <property type="project" value="TreeGrafter"/>
</dbReference>
<dbReference type="AlphaFoldDB" id="A0A0F2TAN1"/>
<dbReference type="InterPro" id="IPR000639">
    <property type="entry name" value="Epox_hydrolase-like"/>
</dbReference>
<dbReference type="Proteomes" id="UP000033699">
    <property type="component" value="Unassembled WGS sequence"/>
</dbReference>
<evidence type="ECO:0000256" key="3">
    <source>
        <dbReference type="ARBA" id="ARBA00022801"/>
    </source>
</evidence>
<dbReference type="PANTHER" id="PTHR21661">
    <property type="entry name" value="EPOXIDE HYDROLASE 1-RELATED"/>
    <property type="match status" value="1"/>
</dbReference>
<evidence type="ECO:0000313" key="6">
    <source>
        <dbReference type="EMBL" id="KJS60289.1"/>
    </source>
</evidence>
<feature type="active site" description="Nucleophile" evidence="4">
    <location>
        <position position="183"/>
    </location>
</feature>
<accession>A0A0F2TAN1</accession>
<evidence type="ECO:0000256" key="1">
    <source>
        <dbReference type="ARBA" id="ARBA00010088"/>
    </source>
</evidence>
<name>A0A0F2TAN1_STRR3</name>